<comment type="caution">
    <text evidence="1">The sequence shown here is derived from an EMBL/GenBank/DDBJ whole genome shotgun (WGS) entry which is preliminary data.</text>
</comment>
<proteinExistence type="predicted"/>
<dbReference type="Proteomes" id="UP000236642">
    <property type="component" value="Unassembled WGS sequence"/>
</dbReference>
<sequence length="63" mass="7160">MCNPRLFMPGGKNTDFHPQRIHSSFPHFRLKGAEVAWRMTHPQNYMLHGMPAEEIAKGPGSLT</sequence>
<dbReference type="AlphaFoldDB" id="A0A2H5Y7D4"/>
<evidence type="ECO:0000313" key="1">
    <source>
        <dbReference type="EMBL" id="GBD09355.1"/>
    </source>
</evidence>
<protein>
    <submittedName>
        <fullName evidence="1">Uncharacterized protein</fullName>
    </submittedName>
</protein>
<reference evidence="2" key="1">
    <citation type="submission" date="2017-09" db="EMBL/GenBank/DDBJ databases">
        <title>Metaegenomics of thermophilic ammonia-oxidizing enrichment culture.</title>
        <authorList>
            <person name="Kato S."/>
            <person name="Suzuki K."/>
        </authorList>
    </citation>
    <scope>NUCLEOTIDE SEQUENCE [LARGE SCALE GENOMIC DNA]</scope>
</reference>
<evidence type="ECO:0000313" key="2">
    <source>
        <dbReference type="Proteomes" id="UP000236642"/>
    </source>
</evidence>
<dbReference type="EMBL" id="BEHY01000037">
    <property type="protein sequence ID" value="GBD09355.1"/>
    <property type="molecule type" value="Genomic_DNA"/>
</dbReference>
<gene>
    <name evidence="1" type="ORF">HRbin22_01605</name>
</gene>
<name>A0A2H5Y7D4_9CHLR</name>
<organism evidence="1 2">
    <name type="scientific">Candidatus Thermoflexus japonica</name>
    <dbReference type="NCBI Taxonomy" id="2035417"/>
    <lineage>
        <taxon>Bacteria</taxon>
        <taxon>Bacillati</taxon>
        <taxon>Chloroflexota</taxon>
        <taxon>Thermoflexia</taxon>
        <taxon>Thermoflexales</taxon>
        <taxon>Thermoflexaceae</taxon>
        <taxon>Thermoflexus</taxon>
    </lineage>
</organism>
<accession>A0A2H5Y7D4</accession>